<feature type="region of interest" description="Disordered" evidence="1">
    <location>
        <begin position="227"/>
        <end position="258"/>
    </location>
</feature>
<dbReference type="Gene3D" id="2.30.31.10">
    <property type="entry name" value="Transcriptional Coactivator Pc4, Chain A"/>
    <property type="match status" value="1"/>
</dbReference>
<dbReference type="GO" id="GO:0006355">
    <property type="term" value="P:regulation of DNA-templated transcription"/>
    <property type="evidence" value="ECO:0007669"/>
    <property type="project" value="InterPro"/>
</dbReference>
<dbReference type="EMBL" id="JBANQN010000008">
    <property type="protein sequence ID" value="KAK6783455.1"/>
    <property type="molecule type" value="Genomic_DNA"/>
</dbReference>
<dbReference type="PANTHER" id="PTHR47721:SF2">
    <property type="entry name" value="OS01G0235100 PROTEIN"/>
    <property type="match status" value="1"/>
</dbReference>
<evidence type="ECO:0000259" key="2">
    <source>
        <dbReference type="PROSITE" id="PS51998"/>
    </source>
</evidence>
<dbReference type="Proteomes" id="UP001371456">
    <property type="component" value="Unassembled WGS sequence"/>
</dbReference>
<dbReference type="Gene3D" id="1.10.10.60">
    <property type="entry name" value="Homeodomain-like"/>
    <property type="match status" value="1"/>
</dbReference>
<dbReference type="FunFam" id="2.30.31.10:FF:000004">
    <property type="entry name" value="RNA polymerase II transcriptional coactivator KELP"/>
    <property type="match status" value="1"/>
</dbReference>
<keyword evidence="4" id="KW-1185">Reference proteome</keyword>
<feature type="domain" description="DEK-C" evidence="2">
    <location>
        <begin position="164"/>
        <end position="221"/>
    </location>
</feature>
<dbReference type="SUPFAM" id="SSF54447">
    <property type="entry name" value="ssDNA-binding transcriptional regulator domain"/>
    <property type="match status" value="1"/>
</dbReference>
<dbReference type="PANTHER" id="PTHR47721">
    <property type="entry name" value="OS01G0235100 PROTEIN"/>
    <property type="match status" value="1"/>
</dbReference>
<dbReference type="InterPro" id="IPR014876">
    <property type="entry name" value="DEK_C"/>
</dbReference>
<dbReference type="Pfam" id="PF02229">
    <property type="entry name" value="PC4"/>
    <property type="match status" value="1"/>
</dbReference>
<accession>A0AAN8T8C7</accession>
<dbReference type="AlphaFoldDB" id="A0AAN8T8C7"/>
<dbReference type="GO" id="GO:0003677">
    <property type="term" value="F:DNA binding"/>
    <property type="evidence" value="ECO:0007669"/>
    <property type="project" value="InterPro"/>
</dbReference>
<dbReference type="InterPro" id="IPR003173">
    <property type="entry name" value="PC4_C"/>
</dbReference>
<dbReference type="GO" id="GO:0009507">
    <property type="term" value="C:chloroplast"/>
    <property type="evidence" value="ECO:0007669"/>
    <property type="project" value="TreeGrafter"/>
</dbReference>
<dbReference type="PROSITE" id="PS51998">
    <property type="entry name" value="DEK_C"/>
    <property type="match status" value="1"/>
</dbReference>
<proteinExistence type="predicted"/>
<gene>
    <name evidence="3" type="ORF">RDI58_021252</name>
</gene>
<feature type="compositionally biased region" description="Acidic residues" evidence="1">
    <location>
        <begin position="235"/>
        <end position="247"/>
    </location>
</feature>
<sequence length="333" mass="36544">MITATTMATGGSSSVFLSVPTLPSQKLQLLSPKQVSFTNNKWSTLSFLCSSSTSSTPLVEEEERENGSSDDVLPASINEESSSVLPPGACKGCRRVEIESGCNGEGRIQGGIATVPGFGWWPIKAYRPCPAFVASGGRYKRFGQSMDEVVSGKGGRVSSVGTDAEVQSRIEETVLDILKTCNLEEVSEQKIRRMASEKLGLDLSEPTRKKFVRQVVEKFLAEEQAKREANAADEVKEEEEDDEEEEDGKVKSSGDKEYDDEGDLIVCRLSNKRRVTVTDFRGKTLVSIREYYSKEGKELPTSKGISLTAEQWATFKKNIPGVEEAIKKLESKS</sequence>
<organism evidence="3 4">
    <name type="scientific">Solanum bulbocastanum</name>
    <name type="common">Wild potato</name>
    <dbReference type="NCBI Taxonomy" id="147425"/>
    <lineage>
        <taxon>Eukaryota</taxon>
        <taxon>Viridiplantae</taxon>
        <taxon>Streptophyta</taxon>
        <taxon>Embryophyta</taxon>
        <taxon>Tracheophyta</taxon>
        <taxon>Spermatophyta</taxon>
        <taxon>Magnoliopsida</taxon>
        <taxon>eudicotyledons</taxon>
        <taxon>Gunneridae</taxon>
        <taxon>Pentapetalae</taxon>
        <taxon>asterids</taxon>
        <taxon>lamiids</taxon>
        <taxon>Solanales</taxon>
        <taxon>Solanaceae</taxon>
        <taxon>Solanoideae</taxon>
        <taxon>Solaneae</taxon>
        <taxon>Solanum</taxon>
    </lineage>
</organism>
<evidence type="ECO:0000313" key="3">
    <source>
        <dbReference type="EMBL" id="KAK6783455.1"/>
    </source>
</evidence>
<dbReference type="SUPFAM" id="SSF109715">
    <property type="entry name" value="DEK C-terminal domain"/>
    <property type="match status" value="1"/>
</dbReference>
<comment type="caution">
    <text evidence="3">The sequence shown here is derived from an EMBL/GenBank/DDBJ whole genome shotgun (WGS) entry which is preliminary data.</text>
</comment>
<protein>
    <recommendedName>
        <fullName evidence="2">DEK-C domain-containing protein</fullName>
    </recommendedName>
</protein>
<evidence type="ECO:0000256" key="1">
    <source>
        <dbReference type="SAM" id="MobiDB-lite"/>
    </source>
</evidence>
<name>A0AAN8T8C7_SOLBU</name>
<evidence type="ECO:0000313" key="4">
    <source>
        <dbReference type="Proteomes" id="UP001371456"/>
    </source>
</evidence>
<reference evidence="3 4" key="1">
    <citation type="submission" date="2024-02" db="EMBL/GenBank/DDBJ databases">
        <title>de novo genome assembly of Solanum bulbocastanum strain 11H21.</title>
        <authorList>
            <person name="Hosaka A.J."/>
        </authorList>
    </citation>
    <scope>NUCLEOTIDE SEQUENCE [LARGE SCALE GENOMIC DNA]</scope>
    <source>
        <tissue evidence="3">Young leaves</tissue>
    </source>
</reference>
<dbReference type="InterPro" id="IPR009044">
    <property type="entry name" value="ssDNA-bd_transcriptional_reg"/>
</dbReference>
<dbReference type="Pfam" id="PF08766">
    <property type="entry name" value="DEK_C"/>
    <property type="match status" value="1"/>
</dbReference>